<accession>A0ACB8RYD1</accession>
<reference evidence="1" key="2">
    <citation type="journal article" date="2022" name="New Phytol.">
        <title>Evolutionary transition to the ectomycorrhizal habit in the genomes of a hyperdiverse lineage of mushroom-forming fungi.</title>
        <authorList>
            <person name="Looney B."/>
            <person name="Miyauchi S."/>
            <person name="Morin E."/>
            <person name="Drula E."/>
            <person name="Courty P.E."/>
            <person name="Kohler A."/>
            <person name="Kuo A."/>
            <person name="LaButti K."/>
            <person name="Pangilinan J."/>
            <person name="Lipzen A."/>
            <person name="Riley R."/>
            <person name="Andreopoulos W."/>
            <person name="He G."/>
            <person name="Johnson J."/>
            <person name="Nolan M."/>
            <person name="Tritt A."/>
            <person name="Barry K.W."/>
            <person name="Grigoriev I.V."/>
            <person name="Nagy L.G."/>
            <person name="Hibbett D."/>
            <person name="Henrissat B."/>
            <person name="Matheny P.B."/>
            <person name="Labbe J."/>
            <person name="Martin F.M."/>
        </authorList>
    </citation>
    <scope>NUCLEOTIDE SEQUENCE</scope>
    <source>
        <strain evidence="1">FP105234-sp</strain>
    </source>
</reference>
<proteinExistence type="predicted"/>
<name>A0ACB8RYD1_9AGAM</name>
<evidence type="ECO:0000313" key="2">
    <source>
        <dbReference type="Proteomes" id="UP000814033"/>
    </source>
</evidence>
<dbReference type="EMBL" id="MU275878">
    <property type="protein sequence ID" value="KAI0049034.1"/>
    <property type="molecule type" value="Genomic_DNA"/>
</dbReference>
<organism evidence="1 2">
    <name type="scientific">Auriscalpium vulgare</name>
    <dbReference type="NCBI Taxonomy" id="40419"/>
    <lineage>
        <taxon>Eukaryota</taxon>
        <taxon>Fungi</taxon>
        <taxon>Dikarya</taxon>
        <taxon>Basidiomycota</taxon>
        <taxon>Agaricomycotina</taxon>
        <taxon>Agaricomycetes</taxon>
        <taxon>Russulales</taxon>
        <taxon>Auriscalpiaceae</taxon>
        <taxon>Auriscalpium</taxon>
    </lineage>
</organism>
<keyword evidence="2" id="KW-1185">Reference proteome</keyword>
<gene>
    <name evidence="1" type="ORF">FA95DRAFT_960723</name>
</gene>
<protein>
    <submittedName>
        <fullName evidence="1">Uncharacterized protein</fullName>
    </submittedName>
</protein>
<comment type="caution">
    <text evidence="1">The sequence shown here is derived from an EMBL/GenBank/DDBJ whole genome shotgun (WGS) entry which is preliminary data.</text>
</comment>
<dbReference type="Proteomes" id="UP000814033">
    <property type="component" value="Unassembled WGS sequence"/>
</dbReference>
<reference evidence="1" key="1">
    <citation type="submission" date="2021-02" db="EMBL/GenBank/DDBJ databases">
        <authorList>
            <consortium name="DOE Joint Genome Institute"/>
            <person name="Ahrendt S."/>
            <person name="Looney B.P."/>
            <person name="Miyauchi S."/>
            <person name="Morin E."/>
            <person name="Drula E."/>
            <person name="Courty P.E."/>
            <person name="Chicoki N."/>
            <person name="Fauchery L."/>
            <person name="Kohler A."/>
            <person name="Kuo A."/>
            <person name="Labutti K."/>
            <person name="Pangilinan J."/>
            <person name="Lipzen A."/>
            <person name="Riley R."/>
            <person name="Andreopoulos W."/>
            <person name="He G."/>
            <person name="Johnson J."/>
            <person name="Barry K.W."/>
            <person name="Grigoriev I.V."/>
            <person name="Nagy L."/>
            <person name="Hibbett D."/>
            <person name="Henrissat B."/>
            <person name="Matheny P.B."/>
            <person name="Labbe J."/>
            <person name="Martin F."/>
        </authorList>
    </citation>
    <scope>NUCLEOTIDE SEQUENCE</scope>
    <source>
        <strain evidence="1">FP105234-sp</strain>
    </source>
</reference>
<evidence type="ECO:0000313" key="1">
    <source>
        <dbReference type="EMBL" id="KAI0049034.1"/>
    </source>
</evidence>
<sequence length="622" mass="68776">MILQLLYPPTLREAYEPHRHVFMATFNPMMLDASIRDVVSHLSSDQKATVLLYAMERLPLGPSSRTVIENGVQSCIQVASMHPGKVAQARILRAKVRFSVGLRGAAHQDLQAVLMTDPNNSEARALMPPSGRIYAGQHIPFPSRQSLTRAITPPRFSSEIWREIASYLPRRDLRNLLLVPHALSTIAGQLLFRKVHLQFNTAQYYSAWQEKDVAEEVVELDKWHAQRSADILSRLVSDAAYAGLVRTFIVSAPAASIKSTLTAFQIAMLANVLPRLVNLEVFGCTMGNHAIGQIFTVLEKHHPNLRELIVDSTAPSPPPLPNLPSLTHYTYNGVAEETPNVRQLFTSRSVAMHTLVIRGRGYPIGITAPSNLTVLDLSVNFERADALSDILTQSTQLETLRLACSTDADVRLSTVIRAHTAALPALREFAFSLHIALAPRGLSDADLFPALADFVRGHPDLVTLALSAGWRPAVGFDATVWGVLPALSHLHTLQIDVPADLSPALSAWLIPRTVVALTLLLPPKSDPSFLTQLWAGLPRDLKIVVLPFKMSTDLQDTIGSRLPSVRLLCLSGTYYTVQHTGAGGTQLEQWPQRRTVFSFNDYVEEIDCEEVKAFASTERWHW</sequence>